<dbReference type="AlphaFoldDB" id="A0A507R2A2"/>
<evidence type="ECO:0000313" key="2">
    <source>
        <dbReference type="Proteomes" id="UP000319663"/>
    </source>
</evidence>
<dbReference type="OrthoDB" id="376826at2759"/>
<dbReference type="EMBL" id="VIFY01000006">
    <property type="protein sequence ID" value="TQB76813.1"/>
    <property type="molecule type" value="Genomic_DNA"/>
</dbReference>
<dbReference type="Proteomes" id="UP000319663">
    <property type="component" value="Unassembled WGS sequence"/>
</dbReference>
<protein>
    <recommendedName>
        <fullName evidence="3">Pathogenesis associated protein Cap20</fullName>
    </recommendedName>
</protein>
<dbReference type="STRING" id="5098.A0A507R2A2"/>
<proteinExistence type="predicted"/>
<organism evidence="1 2">
    <name type="scientific">Monascus purpureus</name>
    <name type="common">Red mold</name>
    <name type="synonym">Monascus anka</name>
    <dbReference type="NCBI Taxonomy" id="5098"/>
    <lineage>
        <taxon>Eukaryota</taxon>
        <taxon>Fungi</taxon>
        <taxon>Dikarya</taxon>
        <taxon>Ascomycota</taxon>
        <taxon>Pezizomycotina</taxon>
        <taxon>Eurotiomycetes</taxon>
        <taxon>Eurotiomycetidae</taxon>
        <taxon>Eurotiales</taxon>
        <taxon>Aspergillaceae</taxon>
        <taxon>Monascus</taxon>
    </lineage>
</organism>
<accession>A0A507R2A2</accession>
<sequence>MGEPTVNGDKVHSQFLDHLSSYPFVSDSIAIFKGNKYGAKSLEYADQGLNLAKPVFPYLSKPYAYIAPYVAKADTLGDQGLSKIDTRFPFVKENTEKVKGVVYDNAYLPVKIVSDVRQHIWDVYSEAYKNSGGGGVVASSKALITAGFVLSQESLAWLGSFLQTRKEQARNAVNEKTSS</sequence>
<keyword evidence="2" id="KW-1185">Reference proteome</keyword>
<comment type="caution">
    <text evidence="1">The sequence shown here is derived from an EMBL/GenBank/DDBJ whole genome shotgun (WGS) entry which is preliminary data.</text>
</comment>
<gene>
    <name evidence="1" type="ORF">MPDQ_006590</name>
</gene>
<name>A0A507R2A2_MONPU</name>
<evidence type="ECO:0008006" key="3">
    <source>
        <dbReference type="Google" id="ProtNLM"/>
    </source>
</evidence>
<reference evidence="1 2" key="1">
    <citation type="submission" date="2019-06" db="EMBL/GenBank/DDBJ databases">
        <title>Wine fermentation using esterase from Monascus purpureus.</title>
        <authorList>
            <person name="Geng C."/>
            <person name="Zhang Y."/>
        </authorList>
    </citation>
    <scope>NUCLEOTIDE SEQUENCE [LARGE SCALE GENOMIC DNA]</scope>
    <source>
        <strain evidence="1">HQ1</strain>
    </source>
</reference>
<evidence type="ECO:0000313" key="1">
    <source>
        <dbReference type="EMBL" id="TQB76813.1"/>
    </source>
</evidence>